<name>A0A4Y6V5Q3_9PROT</name>
<dbReference type="OrthoDB" id="9807577at2"/>
<organism evidence="1 2">
    <name type="scientific">Neokomagataea tanensis</name>
    <dbReference type="NCBI Taxonomy" id="661191"/>
    <lineage>
        <taxon>Bacteria</taxon>
        <taxon>Pseudomonadati</taxon>
        <taxon>Pseudomonadota</taxon>
        <taxon>Alphaproteobacteria</taxon>
        <taxon>Acetobacterales</taxon>
        <taxon>Acetobacteraceae</taxon>
        <taxon>Neokomagataea</taxon>
    </lineage>
</organism>
<dbReference type="Pfam" id="PF07799">
    <property type="entry name" value="DUF1643"/>
    <property type="match status" value="1"/>
</dbReference>
<proteinExistence type="predicted"/>
<dbReference type="KEGG" id="ntn:D5366_09435"/>
<dbReference type="EMBL" id="CP032485">
    <property type="protein sequence ID" value="QDH25399.1"/>
    <property type="molecule type" value="Genomic_DNA"/>
</dbReference>
<gene>
    <name evidence="1" type="ORF">D5366_09435</name>
</gene>
<dbReference type="RefSeq" id="WP_141493268.1">
    <property type="nucleotide sequence ID" value="NZ_CP032485.1"/>
</dbReference>
<dbReference type="InterPro" id="IPR012441">
    <property type="entry name" value="DUF1643"/>
</dbReference>
<evidence type="ECO:0000313" key="2">
    <source>
        <dbReference type="Proteomes" id="UP000317214"/>
    </source>
</evidence>
<keyword evidence="2" id="KW-1185">Reference proteome</keyword>
<evidence type="ECO:0000313" key="1">
    <source>
        <dbReference type="EMBL" id="QDH25399.1"/>
    </source>
</evidence>
<accession>A0A4Y6V5Q3</accession>
<dbReference type="AlphaFoldDB" id="A0A4Y6V5Q3"/>
<dbReference type="Proteomes" id="UP000317214">
    <property type="component" value="Chromosome"/>
</dbReference>
<protein>
    <submittedName>
        <fullName evidence="1">DUF1643 domain-containing protein</fullName>
    </submittedName>
</protein>
<reference evidence="1 2" key="1">
    <citation type="submission" date="2018-09" db="EMBL/GenBank/DDBJ databases">
        <title>The complete genome sequence of Neokomagataea tanensis NBRC 106556(T).</title>
        <authorList>
            <person name="Chua K.-O."/>
            <person name="See-Too W.-S."/>
            <person name="Hong K.-W."/>
            <person name="Yin W.-F."/>
            <person name="Chan K.-G."/>
        </authorList>
    </citation>
    <scope>NUCLEOTIDE SEQUENCE [LARGE SCALE GENOMIC DNA]</scope>
    <source>
        <strain evidence="2">AH13 \ NBRC 106556</strain>
    </source>
</reference>
<sequence>MKDLFGAYHNVGTAKPLKLADDIKSTAVYGGKNDCYRYSLKRVWQENAPKLMWLMMNPSVATEFGDDRTVAKCQRYARQWGYGSILVANSFAYRCTDQKRLIEVEDPIGPENDSSIVELAREADLVILAYGSPQIRQLKARGTEVALLLEQNGITLNVLRLSKSGRPEHPLYLPADLRPFPIEASTLQK</sequence>